<dbReference type="EMBL" id="GGEC01044880">
    <property type="protein sequence ID" value="MBX25364.1"/>
    <property type="molecule type" value="Transcribed_RNA"/>
</dbReference>
<proteinExistence type="predicted"/>
<protein>
    <submittedName>
        <fullName evidence="1">Uncharacterized protein MANES_18G125500</fullName>
    </submittedName>
</protein>
<accession>A0A2P2M581</accession>
<name>A0A2P2M581_RHIMU</name>
<dbReference type="AlphaFoldDB" id="A0A2P2M581"/>
<organism evidence="1">
    <name type="scientific">Rhizophora mucronata</name>
    <name type="common">Asiatic mangrove</name>
    <dbReference type="NCBI Taxonomy" id="61149"/>
    <lineage>
        <taxon>Eukaryota</taxon>
        <taxon>Viridiplantae</taxon>
        <taxon>Streptophyta</taxon>
        <taxon>Embryophyta</taxon>
        <taxon>Tracheophyta</taxon>
        <taxon>Spermatophyta</taxon>
        <taxon>Magnoliopsida</taxon>
        <taxon>eudicotyledons</taxon>
        <taxon>Gunneridae</taxon>
        <taxon>Pentapetalae</taxon>
        <taxon>rosids</taxon>
        <taxon>fabids</taxon>
        <taxon>Malpighiales</taxon>
        <taxon>Rhizophoraceae</taxon>
        <taxon>Rhizophora</taxon>
    </lineage>
</organism>
<sequence length="25" mass="2891">MQIDQNYISGPLPKSFAFLNKTKHL</sequence>
<reference evidence="1" key="1">
    <citation type="submission" date="2018-02" db="EMBL/GenBank/DDBJ databases">
        <title>Rhizophora mucronata_Transcriptome.</title>
        <authorList>
            <person name="Meera S.P."/>
            <person name="Sreeshan A."/>
            <person name="Augustine A."/>
        </authorList>
    </citation>
    <scope>NUCLEOTIDE SEQUENCE</scope>
    <source>
        <tissue evidence="1">Leaf</tissue>
    </source>
</reference>
<evidence type="ECO:0000313" key="1">
    <source>
        <dbReference type="EMBL" id="MBX25364.1"/>
    </source>
</evidence>